<feature type="domain" description="AAA+ ATPase" evidence="6">
    <location>
        <begin position="1359"/>
        <end position="1495"/>
    </location>
</feature>
<protein>
    <recommendedName>
        <fullName evidence="6">AAA+ ATPase domain-containing protein</fullName>
    </recommendedName>
</protein>
<dbReference type="OrthoDB" id="2423195at2759"/>
<dbReference type="InterPro" id="IPR047187">
    <property type="entry name" value="SF1_C_Upf1"/>
</dbReference>
<reference evidence="7 8" key="1">
    <citation type="submission" date="2020-01" db="EMBL/GenBank/DDBJ databases">
        <authorList>
            <person name="Gupta K D."/>
        </authorList>
    </citation>
    <scope>NUCLEOTIDE SEQUENCE [LARGE SCALE GENOMIC DNA]</scope>
</reference>
<dbReference type="Pfam" id="PF13086">
    <property type="entry name" value="AAA_11"/>
    <property type="match status" value="1"/>
</dbReference>
<dbReference type="InterPro" id="IPR003959">
    <property type="entry name" value="ATPase_AAA_core"/>
</dbReference>
<evidence type="ECO:0000256" key="5">
    <source>
        <dbReference type="SAM" id="MobiDB-lite"/>
    </source>
</evidence>
<dbReference type="FunFam" id="3.40.50.300:FF:000216">
    <property type="entry name" value="Type VII secretion ATPase EccA"/>
    <property type="match status" value="3"/>
</dbReference>
<dbReference type="CDD" id="cd18808">
    <property type="entry name" value="SF1_C_Upf1"/>
    <property type="match status" value="1"/>
</dbReference>
<dbReference type="InterPro" id="IPR000641">
    <property type="entry name" value="CbxX/CfxQ"/>
</dbReference>
<evidence type="ECO:0000256" key="2">
    <source>
        <dbReference type="ARBA" id="ARBA00022741"/>
    </source>
</evidence>
<proteinExistence type="inferred from homology"/>
<feature type="region of interest" description="Disordered" evidence="5">
    <location>
        <begin position="2148"/>
        <end position="2266"/>
    </location>
</feature>
<feature type="domain" description="AAA+ ATPase" evidence="6">
    <location>
        <begin position="1920"/>
        <end position="2057"/>
    </location>
</feature>
<name>A0A8S0WWD8_CYCAE</name>
<feature type="region of interest" description="Disordered" evidence="5">
    <location>
        <begin position="1229"/>
        <end position="1274"/>
    </location>
</feature>
<feature type="coiled-coil region" evidence="4">
    <location>
        <begin position="1144"/>
        <end position="1207"/>
    </location>
</feature>
<dbReference type="PRINTS" id="PR00819">
    <property type="entry name" value="CBXCFQXSUPER"/>
</dbReference>
<dbReference type="SMART" id="SM00382">
    <property type="entry name" value="AAA"/>
    <property type="match status" value="4"/>
</dbReference>
<dbReference type="Pfam" id="PF13087">
    <property type="entry name" value="AAA_12"/>
    <property type="match status" value="1"/>
</dbReference>
<dbReference type="EMBL" id="CACVBS010000059">
    <property type="protein sequence ID" value="CAA7267396.1"/>
    <property type="molecule type" value="Genomic_DNA"/>
</dbReference>
<feature type="domain" description="AAA+ ATPase" evidence="6">
    <location>
        <begin position="481"/>
        <end position="913"/>
    </location>
</feature>
<feature type="compositionally biased region" description="Low complexity" evidence="5">
    <location>
        <begin position="2197"/>
        <end position="2206"/>
    </location>
</feature>
<dbReference type="FunFam" id="1.10.8.60:FF:000160">
    <property type="entry name" value="WGS project CABT00000000 data, contig 2.55"/>
    <property type="match status" value="1"/>
</dbReference>
<evidence type="ECO:0000313" key="7">
    <source>
        <dbReference type="EMBL" id="CAA7267396.1"/>
    </source>
</evidence>
<evidence type="ECO:0000259" key="6">
    <source>
        <dbReference type="SMART" id="SM00382"/>
    </source>
</evidence>
<evidence type="ECO:0000256" key="3">
    <source>
        <dbReference type="ARBA" id="ARBA00022840"/>
    </source>
</evidence>
<dbReference type="PANTHER" id="PTHR43392">
    <property type="entry name" value="AAA-TYPE ATPASE FAMILY PROTEIN / ANKYRIN REPEAT FAMILY PROTEIN"/>
    <property type="match status" value="1"/>
</dbReference>
<dbReference type="GO" id="GO:0005524">
    <property type="term" value="F:ATP binding"/>
    <property type="evidence" value="ECO:0007669"/>
    <property type="project" value="UniProtKB-KW"/>
</dbReference>
<keyword evidence="2" id="KW-0547">Nucleotide-binding</keyword>
<dbReference type="SUPFAM" id="SSF52540">
    <property type="entry name" value="P-loop containing nucleoside triphosphate hydrolases"/>
    <property type="match status" value="4"/>
</dbReference>
<dbReference type="CDD" id="cd00009">
    <property type="entry name" value="AAA"/>
    <property type="match status" value="2"/>
</dbReference>
<feature type="region of interest" description="Disordered" evidence="5">
    <location>
        <begin position="1281"/>
        <end position="1300"/>
    </location>
</feature>
<comment type="caution">
    <text evidence="7">The sequence shown here is derived from an EMBL/GenBank/DDBJ whole genome shotgun (WGS) entry which is preliminary data.</text>
</comment>
<dbReference type="CDD" id="cd17936">
    <property type="entry name" value="EEXXEc_NFX1"/>
    <property type="match status" value="1"/>
</dbReference>
<dbReference type="FunFam" id="3.40.50.300:FF:001660">
    <property type="entry name" value="NF-X1 finger and helicase protein, putative"/>
    <property type="match status" value="1"/>
</dbReference>
<keyword evidence="8" id="KW-1185">Reference proteome</keyword>
<evidence type="ECO:0000313" key="8">
    <source>
        <dbReference type="Proteomes" id="UP000467700"/>
    </source>
</evidence>
<organism evidence="7 8">
    <name type="scientific">Cyclocybe aegerita</name>
    <name type="common">Black poplar mushroom</name>
    <name type="synonym">Agrocybe aegerita</name>
    <dbReference type="NCBI Taxonomy" id="1973307"/>
    <lineage>
        <taxon>Eukaryota</taxon>
        <taxon>Fungi</taxon>
        <taxon>Dikarya</taxon>
        <taxon>Basidiomycota</taxon>
        <taxon>Agaricomycotina</taxon>
        <taxon>Agaricomycetes</taxon>
        <taxon>Agaricomycetidae</taxon>
        <taxon>Agaricales</taxon>
        <taxon>Agaricineae</taxon>
        <taxon>Bolbitiaceae</taxon>
        <taxon>Cyclocybe</taxon>
    </lineage>
</organism>
<dbReference type="PANTHER" id="PTHR43392:SF2">
    <property type="entry name" value="AAA-TYPE ATPASE FAMILY PROTEIN _ ANKYRIN REPEAT FAMILY PROTEIN"/>
    <property type="match status" value="1"/>
</dbReference>
<feature type="region of interest" description="Disordered" evidence="5">
    <location>
        <begin position="2297"/>
        <end position="2373"/>
    </location>
</feature>
<dbReference type="InterPro" id="IPR041677">
    <property type="entry name" value="DNA2/NAM7_AAA_11"/>
</dbReference>
<dbReference type="InterPro" id="IPR041679">
    <property type="entry name" value="DNA2/NAM7-like_C"/>
</dbReference>
<dbReference type="GO" id="GO:0016887">
    <property type="term" value="F:ATP hydrolysis activity"/>
    <property type="evidence" value="ECO:0007669"/>
    <property type="project" value="InterPro"/>
</dbReference>
<feature type="compositionally biased region" description="Basic and acidic residues" evidence="5">
    <location>
        <begin position="2302"/>
        <end position="2313"/>
    </location>
</feature>
<feature type="compositionally biased region" description="Basic and acidic residues" evidence="5">
    <location>
        <begin position="2323"/>
        <end position="2373"/>
    </location>
</feature>
<dbReference type="Proteomes" id="UP000467700">
    <property type="component" value="Unassembled WGS sequence"/>
</dbReference>
<dbReference type="CDD" id="cd06008">
    <property type="entry name" value="NF-X1-zinc-finger"/>
    <property type="match status" value="1"/>
</dbReference>
<gene>
    <name evidence="7" type="ORF">AAE3_LOCUS9595</name>
</gene>
<evidence type="ECO:0000256" key="4">
    <source>
        <dbReference type="SAM" id="Coils"/>
    </source>
</evidence>
<evidence type="ECO:0000256" key="1">
    <source>
        <dbReference type="ARBA" id="ARBA00010378"/>
    </source>
</evidence>
<keyword evidence="3" id="KW-0067">ATP-binding</keyword>
<feature type="compositionally biased region" description="Polar residues" evidence="5">
    <location>
        <begin position="1255"/>
        <end position="1268"/>
    </location>
</feature>
<dbReference type="InterPro" id="IPR050773">
    <property type="entry name" value="CbxX/CfxQ_RuBisCO_ESX"/>
</dbReference>
<dbReference type="InterPro" id="IPR027417">
    <property type="entry name" value="P-loop_NTPase"/>
</dbReference>
<sequence length="2412" mass="268022">MERSNPRAQKLQRTFYDIAVGKVELTPYNASLFLEAVTSFPDPAVCVDKLMANKCGLSALQQAMRCRLNTVFFNKEAADVLTYFQAPALKNINSGQYLNDIVYKIAYPPMFWDPFRQAFLEGVLDDKAQIAAGWFLLTLCCLPNPSSAPYRNHQETPQVLAKLLSSPSAPIRNIGQKLKHVLGTCMPASAAVATDGPGPGGRHDNDFEDFREISILPTADEIASSESPFLRQSDVLEDPQTEGGRVALHYDNQFRLLREDMLYEMREELQKFFGKKKGYHRGVKITDLFVEGIDCGEESKRTKWSLSLKCAADIPVLDRQGTVASRKEFLDDHRNFLKHQSVSCLLSGTEIIAFPTIIRDRDRLAKIPPEIVLQFDRPESVGKALMKLKTDANVMLIQIDTAIFSFEPVLRRLQAANTLPLSSELLLWKRGIPVSKTSCQAMTIVDALHRDPNYDLQNLLGTPKSIKLDASQAAALVTGLTQEVSLLQGPPGTGKSFIGALLAKALYRHTPQTILVVCYTNHALDDILTHLLNIGIPEEDMLRLGGKSTTVTEPLTKQNQKRIGSRSRDQWMIIDSLKYTSEQLCNQLDKAFKKYNAPRIHYRDILVHLEFESPAYFAAFSVPDPEDGMTMVDRTGREIKPYYLIDRWRKNQDAGVFSGNTADPEIQQVWRTPAQQRRAMWRNWEEAILQESIVEFSTIASEYDENQERLSRALSTDLVQLLKSKRVVGCTTTAAAKYCDDISTFNPDVLLVEEAGEILESHVLTSLGPETSQIILIGDHKQLRPKVNNYLLTVERGEGYDLNRSLFERLILKGYPHETLAKQHRMRPEISSLIRTLTYPELLDADSTRNHPSVLGLQDNIIFIHHENPEDENTSISDRRDGSSTSSKHNKFEIDMILKIVKYLGQQGYGTEDLVILTPYLGQLQKLRLALKKDNDPILNDLDSYELVKAGLVNPAEAKLTKKPIRLATIDNFQGEEADIVVVSLTRSNDRHEIGFLSAPERLNVLLSRSRNGLVMIGNATTFKNARKGKELWTKLFDQLAHGKHIYDGVPVRCEQHTDKTAVLRQPEDFELLCPDGGCSAPCGVLLSCGMHPCPSKCHQLSDHSKMTCEELIVSLCTNGHKKSSTCSKGILPSCTKCDRDAELAKKRLKEESLANERREAEQRAHLKKMDELNARIDEAKRSQEEARLAKERASALRQKEDDLEALLFAHDPQRAAASSTIAEPVGTSLQNSQLTSAQPSSQSSLLPTPHIPDNVQSQLDGSDQPIANTAGVLDGSVAPLPTVTQAQPSTIPPKPFPQLPLSAAKEEWEHQKNTHGVTNAAIDSIMNMIGLEDVKRQILEILAKIEASTRQGASLKKERFNVVFLGNAGTGKTTVARSYAQFLASVKATPADTFEETTGSRLAHEGVDGTKKLLDGVIKSGGGTIFIDEAYQLASGHNSQGAAVLDYLLAEMENNVGTVVFILAGYIKEMEKFFEHNQGLKSRVPLKLHFADYKDEELMAIFQSILTKTFQGRMKVDDGFQGRYARIMIRRLGRRRGSPGFGNARDLETAFDRIRGNQAARLAKIRKQGGRPDDFFLSAEDLIGPDPSKAIQESGAWRELHSLIGLKAVKESVTSLFNMIEENYRRELAEKEPLAVSLNRVFFGSPGTGKTTVAKLYGQILANLGLLTSGEVVLKSPSDFIGNVLGASESQTKAILANCVGKVLIIDEAYMLYGGGGKDGSGLSNSNQFKTAVVDTIVAEVQNVPGEDRCVLLLGYKDQMLEMFQNVNEGLKRRFDVENPFSFEDFDDVELLRILDLKLGKQQVGATDYAKTIAIEVLSRARNRPHFGNAGEVENLFTQAKVRCVARRTTLPIAEREEDIIFEPEDFDPDYNRGANASLNLSQLFEDVIGYADIVERLANYQEVARTCKERKLNAREHIPTNFVFTGPPGTGKTTVARKMGQVFYDMGILASAEVIECSASDLVGQYIGQTGPKTKKLFEKALGKVLFIDEAYRLSGGHFAQEAIDELVGLLTNPIYKSRLIVILAGYEKDMNYLMQVNSGLSSRFPDQIFFHDMDADHCLQVVAKELEKKSVKVDGLDDPLSVFCRDMKEMISDLSELKDWGNARDMMTLSREIISLALRKSGNLGAALELSQSDALDALRKILDDRRRRTKNPTKARDGPTGLPVQGQAPDPPTPPPIDTATGADTNNQPPPSSASQPESRASTPNSQHSRGRGRGRGVARGNVRGRVDTSRGRGRGAASAPPPSSVTQTAEQDPTERDPGVTDAIWRQLTAAKRAADSAGRIAKTAIDGLKRSMNAARSREEKEEKSFADLEEAEADERDLARRSELQRQREEARLKAHAARVEREKAAEELRKRREAEQQRKEQEQKAQRKLREMGVCPAGFRWIRMGTYYRCAGGSHTVSLEQLGL</sequence>
<feature type="domain" description="AAA+ ATPase" evidence="6">
    <location>
        <begin position="1638"/>
        <end position="1782"/>
    </location>
</feature>
<feature type="compositionally biased region" description="Low complexity" evidence="5">
    <location>
        <begin position="1233"/>
        <end position="1249"/>
    </location>
</feature>
<dbReference type="Pfam" id="PF17866">
    <property type="entry name" value="AAA_lid_6"/>
    <property type="match status" value="2"/>
</dbReference>
<dbReference type="InterPro" id="IPR003593">
    <property type="entry name" value="AAA+_ATPase"/>
</dbReference>
<dbReference type="GO" id="GO:0004386">
    <property type="term" value="F:helicase activity"/>
    <property type="evidence" value="ECO:0007669"/>
    <property type="project" value="InterPro"/>
</dbReference>
<dbReference type="Pfam" id="PF00004">
    <property type="entry name" value="AAA"/>
    <property type="match status" value="3"/>
</dbReference>
<dbReference type="Gene3D" id="3.40.50.300">
    <property type="entry name" value="P-loop containing nucleotide triphosphate hydrolases"/>
    <property type="match status" value="5"/>
</dbReference>
<feature type="region of interest" description="Disordered" evidence="5">
    <location>
        <begin position="868"/>
        <end position="887"/>
    </location>
</feature>
<comment type="similarity">
    <text evidence="1">Belongs to the CbxX/CfxQ family.</text>
</comment>
<dbReference type="Gene3D" id="1.10.8.60">
    <property type="match status" value="2"/>
</dbReference>
<dbReference type="InterPro" id="IPR041627">
    <property type="entry name" value="AAA_lid_6"/>
</dbReference>
<keyword evidence="4" id="KW-0175">Coiled coil</keyword>
<accession>A0A8S0WWD8</accession>